<dbReference type="InterPro" id="IPR029060">
    <property type="entry name" value="PIN-like_dom_sf"/>
</dbReference>
<feature type="region of interest" description="Disordered" evidence="1">
    <location>
        <begin position="49"/>
        <end position="71"/>
    </location>
</feature>
<dbReference type="InterPro" id="IPR002716">
    <property type="entry name" value="PIN_dom"/>
</dbReference>
<name>A0A7S4NHW5_9STRA</name>
<dbReference type="SUPFAM" id="SSF88723">
    <property type="entry name" value="PIN domain-like"/>
    <property type="match status" value="1"/>
</dbReference>
<dbReference type="SMART" id="SM00670">
    <property type="entry name" value="PINc"/>
    <property type="match status" value="1"/>
</dbReference>
<dbReference type="EMBL" id="HBKQ01060464">
    <property type="protein sequence ID" value="CAE2287559.1"/>
    <property type="molecule type" value="Transcribed_RNA"/>
</dbReference>
<dbReference type="Pfam" id="PF13638">
    <property type="entry name" value="PIN_4"/>
    <property type="match status" value="1"/>
</dbReference>
<gene>
    <name evidence="3" type="ORF">OAUR00152_LOCUS41260</name>
</gene>
<dbReference type="AlphaFoldDB" id="A0A7S4NHW5"/>
<protein>
    <recommendedName>
        <fullName evidence="2">PIN domain-containing protein</fullName>
    </recommendedName>
</protein>
<organism evidence="3">
    <name type="scientific">Odontella aurita</name>
    <dbReference type="NCBI Taxonomy" id="265563"/>
    <lineage>
        <taxon>Eukaryota</taxon>
        <taxon>Sar</taxon>
        <taxon>Stramenopiles</taxon>
        <taxon>Ochrophyta</taxon>
        <taxon>Bacillariophyta</taxon>
        <taxon>Mediophyceae</taxon>
        <taxon>Biddulphiophycidae</taxon>
        <taxon>Eupodiscales</taxon>
        <taxon>Odontellaceae</taxon>
        <taxon>Odontella</taxon>
    </lineage>
</organism>
<dbReference type="InterPro" id="IPR052626">
    <property type="entry name" value="SWT1_Regulator"/>
</dbReference>
<feature type="domain" description="PIN" evidence="2">
    <location>
        <begin position="156"/>
        <end position="328"/>
    </location>
</feature>
<dbReference type="GO" id="GO:0005634">
    <property type="term" value="C:nucleus"/>
    <property type="evidence" value="ECO:0007669"/>
    <property type="project" value="TreeGrafter"/>
</dbReference>
<dbReference type="PANTHER" id="PTHR16161">
    <property type="entry name" value="TRANSCRIPTIONAL PROTEIN SWT1"/>
    <property type="match status" value="1"/>
</dbReference>
<sequence length="361" mass="39902">MNSASSEEPGAISANKAGEIDSESAFEQFLADVDALTISTEPTTAANCEKDGVSVRRRDRSGKGANARAKQVVVARADEGQQSWQQFCEKNEKSDTKCSTNIAIANPESKVPSRKPVSFAIKKKSKKSKRGTRGAIEKSTKVDPHPPPSTFKRPCWVAVVDTCCFLDRVNVMESVLDVVHFAVHNQHHDWAERIEVVVPYKVWGELDYQSKLGRSAQDDGTASYRARRAIRMLESELQLQSDRAKLYLRNQGDCVKEHIRTQTLESMNDAAEQYLAPLASEANNDDHILACALAEQQSIQCSRASDLSSSHVGVGGLVLLTVDRNLSCKALANHLTVKNPLEFATCHRRRMNSLKARSQHV</sequence>
<evidence type="ECO:0000259" key="2">
    <source>
        <dbReference type="SMART" id="SM00670"/>
    </source>
</evidence>
<reference evidence="3" key="1">
    <citation type="submission" date="2021-01" db="EMBL/GenBank/DDBJ databases">
        <authorList>
            <person name="Corre E."/>
            <person name="Pelletier E."/>
            <person name="Niang G."/>
            <person name="Scheremetjew M."/>
            <person name="Finn R."/>
            <person name="Kale V."/>
            <person name="Holt S."/>
            <person name="Cochrane G."/>
            <person name="Meng A."/>
            <person name="Brown T."/>
            <person name="Cohen L."/>
        </authorList>
    </citation>
    <scope>NUCLEOTIDE SEQUENCE</scope>
    <source>
        <strain evidence="3">Isolate 1302-5</strain>
    </source>
</reference>
<dbReference type="PANTHER" id="PTHR16161:SF0">
    <property type="entry name" value="TRANSCRIPTIONAL PROTEIN SWT1"/>
    <property type="match status" value="1"/>
</dbReference>
<feature type="compositionally biased region" description="Basic residues" evidence="1">
    <location>
        <begin position="121"/>
        <end position="132"/>
    </location>
</feature>
<proteinExistence type="predicted"/>
<accession>A0A7S4NHW5</accession>
<evidence type="ECO:0000313" key="3">
    <source>
        <dbReference type="EMBL" id="CAE2287559.1"/>
    </source>
</evidence>
<feature type="region of interest" description="Disordered" evidence="1">
    <location>
        <begin position="121"/>
        <end position="148"/>
    </location>
</feature>
<dbReference type="Gene3D" id="3.40.50.1010">
    <property type="entry name" value="5'-nuclease"/>
    <property type="match status" value="1"/>
</dbReference>
<feature type="compositionally biased region" description="Basic and acidic residues" evidence="1">
    <location>
        <begin position="135"/>
        <end position="144"/>
    </location>
</feature>
<evidence type="ECO:0000256" key="1">
    <source>
        <dbReference type="SAM" id="MobiDB-lite"/>
    </source>
</evidence>